<organism evidence="2 3">
    <name type="scientific">Comamonas odontotermitis</name>
    <dbReference type="NCBI Taxonomy" id="379895"/>
    <lineage>
        <taxon>Bacteria</taxon>
        <taxon>Pseudomonadati</taxon>
        <taxon>Pseudomonadota</taxon>
        <taxon>Betaproteobacteria</taxon>
        <taxon>Burkholderiales</taxon>
        <taxon>Comamonadaceae</taxon>
        <taxon>Comamonas</taxon>
    </lineage>
</organism>
<evidence type="ECO:0000313" key="2">
    <source>
        <dbReference type="EMBL" id="MBB6576349.1"/>
    </source>
</evidence>
<dbReference type="InterPro" id="IPR024467">
    <property type="entry name" value="Xre/MbcA/ParS-like_toxin-bd"/>
</dbReference>
<accession>A0ABR6RB17</accession>
<reference evidence="2 3" key="1">
    <citation type="submission" date="2020-08" db="EMBL/GenBank/DDBJ databases">
        <title>Functional genomics of gut bacteria from endangered species of beetles.</title>
        <authorList>
            <person name="Carlos-Shanley C."/>
        </authorList>
    </citation>
    <scope>NUCLEOTIDE SEQUENCE [LARGE SCALE GENOMIC DNA]</scope>
    <source>
        <strain evidence="2 3">S00124</strain>
    </source>
</reference>
<gene>
    <name evidence="2" type="ORF">HNP33_000397</name>
</gene>
<evidence type="ECO:0000313" key="3">
    <source>
        <dbReference type="Proteomes" id="UP000562492"/>
    </source>
</evidence>
<name>A0ABR6RB17_9BURK</name>
<dbReference type="EMBL" id="JACHKZ010000001">
    <property type="protein sequence ID" value="MBB6576349.1"/>
    <property type="molecule type" value="Genomic_DNA"/>
</dbReference>
<feature type="domain" description="Antitoxin Xre/MbcA/ParS-like toxin-binding" evidence="1">
    <location>
        <begin position="32"/>
        <end position="71"/>
    </location>
</feature>
<evidence type="ECO:0000259" key="1">
    <source>
        <dbReference type="Pfam" id="PF09722"/>
    </source>
</evidence>
<protein>
    <submittedName>
        <fullName evidence="2">Uncharacterized protein (DUF2384 family)</fullName>
    </submittedName>
</protein>
<comment type="caution">
    <text evidence="2">The sequence shown here is derived from an EMBL/GenBank/DDBJ whole genome shotgun (WGS) entry which is preliminary data.</text>
</comment>
<keyword evidence="3" id="KW-1185">Reference proteome</keyword>
<proteinExistence type="predicted"/>
<sequence>MDSARERLFEVVHELVTTYGDPEQAAQFDAVQWLDEWLNRPQPSLNMAKPADLMLTEEGLAQVETLLKRMAVGAFA</sequence>
<dbReference type="Pfam" id="PF09722">
    <property type="entry name" value="Xre_MbcA_ParS_C"/>
    <property type="match status" value="1"/>
</dbReference>
<dbReference type="Proteomes" id="UP000562492">
    <property type="component" value="Unassembled WGS sequence"/>
</dbReference>